<feature type="chain" id="PRO_5031218905" evidence="4">
    <location>
        <begin position="21"/>
        <end position="306"/>
    </location>
</feature>
<dbReference type="Proteomes" id="UP000460549">
    <property type="component" value="Unassembled WGS sequence"/>
</dbReference>
<evidence type="ECO:0000256" key="1">
    <source>
        <dbReference type="ARBA" id="ARBA00011028"/>
    </source>
</evidence>
<evidence type="ECO:0000256" key="4">
    <source>
        <dbReference type="SAM" id="SignalP"/>
    </source>
</evidence>
<comment type="similarity">
    <text evidence="1">Belongs to the bacterial solute-binding protein 9 family.</text>
</comment>
<evidence type="ECO:0000256" key="3">
    <source>
        <dbReference type="ARBA" id="ARBA00022729"/>
    </source>
</evidence>
<reference evidence="5 6" key="1">
    <citation type="submission" date="2019-08" db="EMBL/GenBank/DDBJ databases">
        <title>In-depth cultivation of the pig gut microbiome towards novel bacterial diversity and tailored functional studies.</title>
        <authorList>
            <person name="Wylensek D."/>
            <person name="Hitch T.C.A."/>
            <person name="Clavel T."/>
        </authorList>
    </citation>
    <scope>NUCLEOTIDE SEQUENCE [LARGE SCALE GENOMIC DNA]</scope>
    <source>
        <strain evidence="5 6">NM-380-WT-3C1</strain>
    </source>
</reference>
<dbReference type="EMBL" id="VUNN01000006">
    <property type="protein sequence ID" value="MSU06121.1"/>
    <property type="molecule type" value="Genomic_DNA"/>
</dbReference>
<gene>
    <name evidence="5" type="ORF">FYJ80_04940</name>
</gene>
<dbReference type="GO" id="GO:0030001">
    <property type="term" value="P:metal ion transport"/>
    <property type="evidence" value="ECO:0007669"/>
    <property type="project" value="InterPro"/>
</dbReference>
<evidence type="ECO:0000313" key="6">
    <source>
        <dbReference type="Proteomes" id="UP000460549"/>
    </source>
</evidence>
<name>A0A7X2PC42_9SPIO</name>
<dbReference type="InterPro" id="IPR050492">
    <property type="entry name" value="Bact_metal-bind_prot9"/>
</dbReference>
<dbReference type="PROSITE" id="PS51257">
    <property type="entry name" value="PROKAR_LIPOPROTEIN"/>
    <property type="match status" value="1"/>
</dbReference>
<accession>A0A7X2PC42</accession>
<dbReference type="Gene3D" id="3.40.50.1980">
    <property type="entry name" value="Nitrogenase molybdenum iron protein domain"/>
    <property type="match status" value="2"/>
</dbReference>
<keyword evidence="6" id="KW-1185">Reference proteome</keyword>
<dbReference type="InterPro" id="IPR006129">
    <property type="entry name" value="AdhesinB"/>
</dbReference>
<dbReference type="Pfam" id="PF01297">
    <property type="entry name" value="ZnuA"/>
    <property type="match status" value="1"/>
</dbReference>
<protein>
    <submittedName>
        <fullName evidence="5">Zinc ABC transporter substrate-binding protein</fullName>
    </submittedName>
</protein>
<keyword evidence="2" id="KW-0813">Transport</keyword>
<evidence type="ECO:0000313" key="5">
    <source>
        <dbReference type="EMBL" id="MSU06121.1"/>
    </source>
</evidence>
<sequence>MKKITLVLLFLLLLFSCSKKEVIDDKLIITATNFPCYDAARAVFGDKADIRMILPFGGESHSYEPTSDDIIRIMSSDLFIFTGGESETYVEKILSSLDDSVNTFALIDNVSILLIESEEGIIQSEEEEEEEVFDEHVWTSLSNEIEIISNLYEEAISLDPANSSYYKANAEEYIERLSILRDSFQEIINNSERKTLVVTDRFPLACFAYEFGLDHIAAFPGCVAESEASAKTIASLIDYVKENNIPAVMHMELANTLLSEVVSQETGCKILEFNSCHNVSRREGLAGVTYISLMENNLDVLREALN</sequence>
<organism evidence="5 6">
    <name type="scientific">Bullifex porci</name>
    <dbReference type="NCBI Taxonomy" id="2606638"/>
    <lineage>
        <taxon>Bacteria</taxon>
        <taxon>Pseudomonadati</taxon>
        <taxon>Spirochaetota</taxon>
        <taxon>Spirochaetia</taxon>
        <taxon>Spirochaetales</taxon>
        <taxon>Spirochaetaceae</taxon>
        <taxon>Bullifex</taxon>
    </lineage>
</organism>
<dbReference type="PANTHER" id="PTHR42953:SF3">
    <property type="entry name" value="HIGH-AFFINITY ZINC UPTAKE SYSTEM PROTEIN ZNUA"/>
    <property type="match status" value="1"/>
</dbReference>
<keyword evidence="3 4" id="KW-0732">Signal</keyword>
<dbReference type="GO" id="GO:0007155">
    <property type="term" value="P:cell adhesion"/>
    <property type="evidence" value="ECO:0007669"/>
    <property type="project" value="InterPro"/>
</dbReference>
<proteinExistence type="inferred from homology"/>
<dbReference type="PANTHER" id="PTHR42953">
    <property type="entry name" value="HIGH-AFFINITY ZINC UPTAKE SYSTEM PROTEIN ZNUA-RELATED"/>
    <property type="match status" value="1"/>
</dbReference>
<dbReference type="GO" id="GO:0046872">
    <property type="term" value="F:metal ion binding"/>
    <property type="evidence" value="ECO:0007669"/>
    <property type="project" value="InterPro"/>
</dbReference>
<dbReference type="InterPro" id="IPR006127">
    <property type="entry name" value="ZnuA-like"/>
</dbReference>
<dbReference type="RefSeq" id="WP_154425097.1">
    <property type="nucleotide sequence ID" value="NZ_VUNN01000006.1"/>
</dbReference>
<dbReference type="AlphaFoldDB" id="A0A7X2PC42"/>
<dbReference type="SUPFAM" id="SSF53807">
    <property type="entry name" value="Helical backbone' metal receptor"/>
    <property type="match status" value="1"/>
</dbReference>
<feature type="signal peptide" evidence="4">
    <location>
        <begin position="1"/>
        <end position="20"/>
    </location>
</feature>
<comment type="caution">
    <text evidence="5">The sequence shown here is derived from an EMBL/GenBank/DDBJ whole genome shotgun (WGS) entry which is preliminary data.</text>
</comment>
<evidence type="ECO:0000256" key="2">
    <source>
        <dbReference type="ARBA" id="ARBA00022448"/>
    </source>
</evidence>
<dbReference type="PRINTS" id="PR00691">
    <property type="entry name" value="ADHESINB"/>
</dbReference>